<dbReference type="Proteomes" id="UP001565471">
    <property type="component" value="Unassembled WGS sequence"/>
</dbReference>
<dbReference type="Gene3D" id="1.20.1250.20">
    <property type="entry name" value="MFS general substrate transporter like domains"/>
    <property type="match status" value="1"/>
</dbReference>
<name>A0ABV4FER6_BRAEL</name>
<comment type="caution">
    <text evidence="9">The sequence shown here is derived from an EMBL/GenBank/DDBJ whole genome shotgun (WGS) entry which is preliminary data.</text>
</comment>
<dbReference type="PANTHER" id="PTHR23501:SF174">
    <property type="entry name" value="MULTIDRUG EXPORT PROTEIN EMRB-RELATED"/>
    <property type="match status" value="1"/>
</dbReference>
<feature type="transmembrane region" description="Helical" evidence="7">
    <location>
        <begin position="209"/>
        <end position="228"/>
    </location>
</feature>
<reference evidence="9 10" key="1">
    <citation type="submission" date="2024-07" db="EMBL/GenBank/DDBJ databases">
        <title>Genomic Encyclopedia of Type Strains, Phase V (KMG-V): Genome sequencing to study the core and pangenomes of soil and plant-associated prokaryotes.</title>
        <authorList>
            <person name="Whitman W."/>
        </authorList>
    </citation>
    <scope>NUCLEOTIDE SEQUENCE [LARGE SCALE GENOMIC DNA]</scope>
    <source>
        <strain evidence="9 10">USDA 415</strain>
    </source>
</reference>
<organism evidence="9 10">
    <name type="scientific">Bradyrhizobium elkanii</name>
    <dbReference type="NCBI Taxonomy" id="29448"/>
    <lineage>
        <taxon>Bacteria</taxon>
        <taxon>Pseudomonadati</taxon>
        <taxon>Pseudomonadota</taxon>
        <taxon>Alphaproteobacteria</taxon>
        <taxon>Hyphomicrobiales</taxon>
        <taxon>Nitrobacteraceae</taxon>
        <taxon>Bradyrhizobium</taxon>
    </lineage>
</organism>
<evidence type="ECO:0000256" key="4">
    <source>
        <dbReference type="ARBA" id="ARBA00022692"/>
    </source>
</evidence>
<evidence type="ECO:0000256" key="3">
    <source>
        <dbReference type="ARBA" id="ARBA00022475"/>
    </source>
</evidence>
<feature type="transmembrane region" description="Helical" evidence="7">
    <location>
        <begin position="243"/>
        <end position="263"/>
    </location>
</feature>
<keyword evidence="5 7" id="KW-1133">Transmembrane helix</keyword>
<evidence type="ECO:0000313" key="9">
    <source>
        <dbReference type="EMBL" id="MEY9321816.1"/>
    </source>
</evidence>
<feature type="transmembrane region" description="Helical" evidence="7">
    <location>
        <begin position="347"/>
        <end position="364"/>
    </location>
</feature>
<sequence>MSCSAQSVAEASSGERSALRGWVLLLLILATATDAINSTVLVIARAQLMGSTHTTTDEIAWVNMAYLAAKLTCFPVAAWLCVRVASGKLILAATTVLLVSLVGCAMTHHLEVLIMWRILQGVAGAVLLVCSQFVLFEAFPRRQQGVVQAAFAFSVIMAPTTLTPALQGWAVDTGSWSWIFWASFPLALCGLIAALLLPLAGIPRTESRPFDWTGVSLMATAMTAIVFVTQEGSRYNWFDEPEIVVLTIVAMIATVSFVVWQFASQRRGALIDFGAFRDEHFSFGFLVSFVAGCALFGSAFIIPAFATNVLDFSPTYAGFLLLPSGLCVCAGLLAAGSAIQFRSLDPTRPIPIGILCFMTAMWVMSGSTSQSGLPDLVAVLLLRGFGLGLLFVSLTLVTLNGLNGVALAHGIALFNVGRQLGGQVGIGWLATYLDHQNVLNRTVLSQFITPGNPAFIQRREAIETALISRGFNPEDAGQAAIRVIQQEFGRQVATVSFNECFLAVAVLFLGAAPVLILAKIMLHRLSPHRPMP</sequence>
<dbReference type="SUPFAM" id="SSF103473">
    <property type="entry name" value="MFS general substrate transporter"/>
    <property type="match status" value="1"/>
</dbReference>
<protein>
    <submittedName>
        <fullName evidence="9">DHA2 family multidrug resistance protein</fullName>
    </submittedName>
</protein>
<feature type="transmembrane region" description="Helical" evidence="7">
    <location>
        <begin position="283"/>
        <end position="304"/>
    </location>
</feature>
<feature type="transmembrane region" description="Helical" evidence="7">
    <location>
        <begin position="500"/>
        <end position="522"/>
    </location>
</feature>
<keyword evidence="6 7" id="KW-0472">Membrane</keyword>
<dbReference type="InterPro" id="IPR036259">
    <property type="entry name" value="MFS_trans_sf"/>
</dbReference>
<keyword evidence="4 7" id="KW-0812">Transmembrane</keyword>
<proteinExistence type="predicted"/>
<evidence type="ECO:0000256" key="1">
    <source>
        <dbReference type="ARBA" id="ARBA00004651"/>
    </source>
</evidence>
<feature type="domain" description="Major facilitator superfamily (MFS) profile" evidence="8">
    <location>
        <begin position="23"/>
        <end position="530"/>
    </location>
</feature>
<dbReference type="EMBL" id="JBGBZA010000002">
    <property type="protein sequence ID" value="MEY9321816.1"/>
    <property type="molecule type" value="Genomic_DNA"/>
</dbReference>
<feature type="transmembrane region" description="Helical" evidence="7">
    <location>
        <begin position="178"/>
        <end position="197"/>
    </location>
</feature>
<evidence type="ECO:0000256" key="2">
    <source>
        <dbReference type="ARBA" id="ARBA00022448"/>
    </source>
</evidence>
<comment type="subcellular location">
    <subcellularLocation>
        <location evidence="1">Cell membrane</location>
        <topology evidence="1">Multi-pass membrane protein</topology>
    </subcellularLocation>
</comment>
<feature type="transmembrane region" description="Helical" evidence="7">
    <location>
        <begin position="114"/>
        <end position="135"/>
    </location>
</feature>
<keyword evidence="3" id="KW-1003">Cell membrane</keyword>
<evidence type="ECO:0000256" key="5">
    <source>
        <dbReference type="ARBA" id="ARBA00022989"/>
    </source>
</evidence>
<dbReference type="PANTHER" id="PTHR23501">
    <property type="entry name" value="MAJOR FACILITATOR SUPERFAMILY"/>
    <property type="match status" value="1"/>
</dbReference>
<feature type="transmembrane region" description="Helical" evidence="7">
    <location>
        <begin position="89"/>
        <end position="108"/>
    </location>
</feature>
<evidence type="ECO:0000256" key="6">
    <source>
        <dbReference type="ARBA" id="ARBA00023136"/>
    </source>
</evidence>
<keyword evidence="2" id="KW-0813">Transport</keyword>
<feature type="transmembrane region" description="Helical" evidence="7">
    <location>
        <begin position="21"/>
        <end position="44"/>
    </location>
</feature>
<dbReference type="PROSITE" id="PS50850">
    <property type="entry name" value="MFS"/>
    <property type="match status" value="1"/>
</dbReference>
<feature type="transmembrane region" description="Helical" evidence="7">
    <location>
        <begin position="376"/>
        <end position="399"/>
    </location>
</feature>
<evidence type="ECO:0000313" key="10">
    <source>
        <dbReference type="Proteomes" id="UP001565471"/>
    </source>
</evidence>
<accession>A0ABV4FER6</accession>
<dbReference type="Pfam" id="PF07690">
    <property type="entry name" value="MFS_1"/>
    <property type="match status" value="1"/>
</dbReference>
<dbReference type="InterPro" id="IPR020846">
    <property type="entry name" value="MFS_dom"/>
</dbReference>
<feature type="transmembrane region" description="Helical" evidence="7">
    <location>
        <begin position="316"/>
        <end position="335"/>
    </location>
</feature>
<evidence type="ECO:0000259" key="8">
    <source>
        <dbReference type="PROSITE" id="PS50850"/>
    </source>
</evidence>
<feature type="transmembrane region" description="Helical" evidence="7">
    <location>
        <begin position="64"/>
        <end position="82"/>
    </location>
</feature>
<keyword evidence="10" id="KW-1185">Reference proteome</keyword>
<evidence type="ECO:0000256" key="7">
    <source>
        <dbReference type="SAM" id="Phobius"/>
    </source>
</evidence>
<dbReference type="NCBIfam" id="TIGR00711">
    <property type="entry name" value="efflux_EmrB"/>
    <property type="match status" value="1"/>
</dbReference>
<gene>
    <name evidence="9" type="ORF">ABIF29_008615</name>
</gene>
<dbReference type="InterPro" id="IPR011701">
    <property type="entry name" value="MFS"/>
</dbReference>
<feature type="transmembrane region" description="Helical" evidence="7">
    <location>
        <begin position="147"/>
        <end position="166"/>
    </location>
</feature>
<dbReference type="InterPro" id="IPR004638">
    <property type="entry name" value="EmrB-like"/>
</dbReference>